<dbReference type="Proteomes" id="UP000839526">
    <property type="component" value="Unassembled WGS sequence"/>
</dbReference>
<dbReference type="AlphaFoldDB" id="A0A403T4P2"/>
<dbReference type="CDD" id="cd01127">
    <property type="entry name" value="TrwB_TraG_TraD_VirD4"/>
    <property type="match status" value="2"/>
</dbReference>
<feature type="transmembrane region" description="Helical" evidence="2">
    <location>
        <begin position="20"/>
        <end position="37"/>
    </location>
</feature>
<keyword evidence="2" id="KW-0472">Membrane</keyword>
<dbReference type="EMBL" id="RWAH01000024">
    <property type="protein sequence ID" value="MMS78784.1"/>
    <property type="molecule type" value="Genomic_DNA"/>
</dbReference>
<dbReference type="NCBIfam" id="TIGR03743">
    <property type="entry name" value="SXT_TraD"/>
    <property type="match status" value="1"/>
</dbReference>
<evidence type="ECO:0000313" key="5">
    <source>
        <dbReference type="Proteomes" id="UP000839526"/>
    </source>
</evidence>
<evidence type="ECO:0000256" key="2">
    <source>
        <dbReference type="SAM" id="Phobius"/>
    </source>
</evidence>
<dbReference type="InterPro" id="IPR022458">
    <property type="entry name" value="Conjugative_coupling_TraG/TraD"/>
</dbReference>
<dbReference type="InterPro" id="IPR051162">
    <property type="entry name" value="T4SS_component"/>
</dbReference>
<dbReference type="PANTHER" id="PTHR30121">
    <property type="entry name" value="UNCHARACTERIZED PROTEIN YJGR-RELATED"/>
    <property type="match status" value="1"/>
</dbReference>
<dbReference type="InterPro" id="IPR022503">
    <property type="entry name" value="Conj_coupling_TraG/TraD_PFGI-1"/>
</dbReference>
<dbReference type="InterPro" id="IPR032689">
    <property type="entry name" value="TraG-D_C"/>
</dbReference>
<accession>A0A403T4P2</accession>
<gene>
    <name evidence="4" type="primary">traD</name>
    <name evidence="4" type="ORF">D9O31_20190</name>
</gene>
<dbReference type="InterPro" id="IPR027417">
    <property type="entry name" value="P-loop_NTPase"/>
</dbReference>
<dbReference type="PANTHER" id="PTHR30121:SF6">
    <property type="entry name" value="SLR6007 PROTEIN"/>
    <property type="match status" value="1"/>
</dbReference>
<evidence type="ECO:0000256" key="1">
    <source>
        <dbReference type="SAM" id="MobiDB-lite"/>
    </source>
</evidence>
<dbReference type="SUPFAM" id="SSF52540">
    <property type="entry name" value="P-loop containing nucleoside triphosphate hydrolases"/>
    <property type="match status" value="1"/>
</dbReference>
<dbReference type="Gene3D" id="3.40.50.300">
    <property type="entry name" value="P-loop containing nucleotide triphosphate hydrolases"/>
    <property type="match status" value="2"/>
</dbReference>
<keyword evidence="2" id="KW-0812">Transmembrane</keyword>
<reference evidence="4 5" key="1">
    <citation type="submission" date="2018-10" db="EMBL/GenBank/DDBJ databases">
        <authorList>
            <consortium name="PulseNet: The National Subtyping Network for Foodborne Disease Surveillance"/>
            <person name="Tarr C.L."/>
            <person name="Trees E."/>
            <person name="Katz L.S."/>
            <person name="Carleton-Romer H.A."/>
            <person name="Stroika S."/>
            <person name="Kucerova Z."/>
            <person name="Roache K.F."/>
            <person name="Sabol A.L."/>
            <person name="Besser J."/>
            <person name="Gerner-Smidt P."/>
        </authorList>
    </citation>
    <scope>NUCLEOTIDE SEQUENCE [LARGE SCALE GENOMIC DNA]</scope>
    <source>
        <strain evidence="4 5">PNUSAS052121</strain>
    </source>
</reference>
<feature type="domain" description="TraD/TraG TraM recognition site" evidence="3">
    <location>
        <begin position="505"/>
        <end position="632"/>
    </location>
</feature>
<dbReference type="Pfam" id="PF12696">
    <property type="entry name" value="TraG-D_C"/>
    <property type="match status" value="1"/>
</dbReference>
<dbReference type="NCBIfam" id="TIGR03754">
    <property type="entry name" value="conj_TOL_TraD"/>
    <property type="match status" value="1"/>
</dbReference>
<keyword evidence="2" id="KW-1133">Transmembrane helix</keyword>
<evidence type="ECO:0000313" key="4">
    <source>
        <dbReference type="EMBL" id="MMS78784.1"/>
    </source>
</evidence>
<proteinExistence type="predicted"/>
<feature type="region of interest" description="Disordered" evidence="1">
    <location>
        <begin position="690"/>
        <end position="734"/>
    </location>
</feature>
<feature type="compositionally biased region" description="Polar residues" evidence="1">
    <location>
        <begin position="690"/>
        <end position="699"/>
    </location>
</feature>
<protein>
    <submittedName>
        <fullName evidence="4">Conjugative coupling factor TraD, PFGI-1 class</fullName>
    </submittedName>
</protein>
<sequence length="734" mass="81129">MSDRYVMEALLRPAVELNTAVAAGCAAFVCVSAPWAVALAPSVSYMTAGGFAALAAVRTRQGLKILRYRRNLKRLPRYVMTSRQVPVSRYRLFLGKGFAWEQKHLQRLLETRRPEVQAFLLPSLPYRLARRTERWSEYRLPWLSRILRTDTPFNPVRPLPPAGGNPAIHGVEPDEETVSMDLGERVGHMLVLGTTRVGKTRLAELLITQDIRRGNTVVVIDPKGDADLLRRVWAEAHRTGRQNELFVFHLGWPEISARYNGIGRFGRTSEVPGRLANQLSGEGNSAAFREFAWRVVNIIAQALVALGERPDYNLVRRYVMNITGLYERYVEWYLREHAPHLLAVVDQQVALLSQVNQSRGIPDHVLRRAAITQVLESPEGQALEDTVLESLSNAVRYDQKYFDKIVASLLPLLEKLTSGKMASLLSPDCRDMKDSRPLLDWQQVIRNKGIVYIGLDAMSDADVASAVGNSVFADLVSVAGHIYKFGHEGDLPAPAGKAKKPSISLHCDEFNELMGPEFIPMVNKGGGAGIEVTAYTQTWSDIEARIGNAAKAAQVTGNFNTLIMLRVREKMTAELLTSQLPEVDVYTKTLVSGFTDISNPEQGAHFTSNTQDRVSSVRMPLISTAELISLPKGQAFALLEGGKLWKIRMPLPSDADDVVMPPDMETMVTAMRQGYRTGESWWPPITTLTDPVTPVSENTPPDPAPLVPTAEAAVQPPVPGMAGDTETGPEGDDE</sequence>
<name>A0A403T4P2_SALER</name>
<evidence type="ECO:0000259" key="3">
    <source>
        <dbReference type="Pfam" id="PF12696"/>
    </source>
</evidence>
<organism evidence="4 5">
    <name type="scientific">Salmonella enterica</name>
    <name type="common">Salmonella choleraesuis</name>
    <dbReference type="NCBI Taxonomy" id="28901"/>
    <lineage>
        <taxon>Bacteria</taxon>
        <taxon>Pseudomonadati</taxon>
        <taxon>Pseudomonadota</taxon>
        <taxon>Gammaproteobacteria</taxon>
        <taxon>Enterobacterales</taxon>
        <taxon>Enterobacteriaceae</taxon>
        <taxon>Salmonella</taxon>
    </lineage>
</organism>
<comment type="caution">
    <text evidence="4">The sequence shown here is derived from an EMBL/GenBank/DDBJ whole genome shotgun (WGS) entry which is preliminary data.</text>
</comment>